<reference evidence="1 2" key="1">
    <citation type="submission" date="2006-05" db="EMBL/GenBank/DDBJ databases">
        <authorList>
            <person name="King G."/>
            <person name="Ferriera S."/>
            <person name="Johnson J."/>
            <person name="Kravitz S."/>
            <person name="Beeson K."/>
            <person name="Sutton G."/>
            <person name="Rogers Y.-H."/>
            <person name="Friedman R."/>
            <person name="Frazier M."/>
            <person name="Venter J.C."/>
        </authorList>
    </citation>
    <scope>NUCLEOTIDE SEQUENCE [LARGE SCALE GENOMIC DNA]</scope>
    <source>
        <strain evidence="2">ATCC 25650 / DSM 13394 / JCM 20685 / NBRC 16684 / NCIMB 2208 / IAM 12614 / B1</strain>
    </source>
</reference>
<name>A0NQ16_ROSAI</name>
<proteinExistence type="predicted"/>
<accession>A0NQ16</accession>
<sequence>MRLAITMKPSADYCLILPEDGEMSVAMVTKILFSRNRIVGDLRP</sequence>
<gene>
    <name evidence="1" type="ORF">SIAM614_12703</name>
</gene>
<dbReference type="EMBL" id="AAUW01000004">
    <property type="protein sequence ID" value="EAV44874.1"/>
    <property type="molecule type" value="Genomic_DNA"/>
</dbReference>
<evidence type="ECO:0000313" key="1">
    <source>
        <dbReference type="EMBL" id="EAV44874.1"/>
    </source>
</evidence>
<organism evidence="1 2">
    <name type="scientific">Roseibium aggregatum (strain ATCC 25650 / DSM 13394 / JCM 20685 / NBRC 16684 / NCIMB 2208 / IAM 12614 / B1)</name>
    <name type="common">Stappia aggregata</name>
    <dbReference type="NCBI Taxonomy" id="384765"/>
    <lineage>
        <taxon>Bacteria</taxon>
        <taxon>Pseudomonadati</taxon>
        <taxon>Pseudomonadota</taxon>
        <taxon>Alphaproteobacteria</taxon>
        <taxon>Hyphomicrobiales</taxon>
        <taxon>Stappiaceae</taxon>
        <taxon>Roseibium</taxon>
    </lineage>
</organism>
<dbReference type="AlphaFoldDB" id="A0NQ16"/>
<dbReference type="Proteomes" id="UP000004848">
    <property type="component" value="Unassembled WGS sequence"/>
</dbReference>
<evidence type="ECO:0000313" key="2">
    <source>
        <dbReference type="Proteomes" id="UP000004848"/>
    </source>
</evidence>
<comment type="caution">
    <text evidence="1">The sequence shown here is derived from an EMBL/GenBank/DDBJ whole genome shotgun (WGS) entry which is preliminary data.</text>
</comment>
<protein>
    <submittedName>
        <fullName evidence="1">Uncharacterized protein</fullName>
    </submittedName>
</protein>